<proteinExistence type="predicted"/>
<keyword evidence="3" id="KW-1185">Reference proteome</keyword>
<protein>
    <submittedName>
        <fullName evidence="2">Uncharacterized protein</fullName>
    </submittedName>
</protein>
<organism evidence="2 3">
    <name type="scientific">Eimeria praecox</name>
    <dbReference type="NCBI Taxonomy" id="51316"/>
    <lineage>
        <taxon>Eukaryota</taxon>
        <taxon>Sar</taxon>
        <taxon>Alveolata</taxon>
        <taxon>Apicomplexa</taxon>
        <taxon>Conoidasida</taxon>
        <taxon>Coccidia</taxon>
        <taxon>Eucoccidiorida</taxon>
        <taxon>Eimeriorina</taxon>
        <taxon>Eimeriidae</taxon>
        <taxon>Eimeria</taxon>
    </lineage>
</organism>
<accession>U6G554</accession>
<evidence type="ECO:0000313" key="2">
    <source>
        <dbReference type="EMBL" id="CDI73764.1"/>
    </source>
</evidence>
<sequence>MNFKDVLPTGLPSIIPSVPQEDLQLPSLQQLDLSRKRKTNVGGLPSLGPAGGYRGNKKEKGIRGKQHTFGNNLLWHSRRDSTSSRHDNKTTTAAAAGTAAATTGGAAGTTTTACTGKGGLQELLQIVQTIERECLIGADKERETEEEKDPFYKCMDVILQVLDETKELIEQRKQILQTEGRQNTQYYNNITNNIK</sequence>
<dbReference type="Proteomes" id="UP000018201">
    <property type="component" value="Unassembled WGS sequence"/>
</dbReference>
<feature type="compositionally biased region" description="Basic and acidic residues" evidence="1">
    <location>
        <begin position="77"/>
        <end position="89"/>
    </location>
</feature>
<gene>
    <name evidence="2" type="ORF">EPH_0028380</name>
</gene>
<feature type="region of interest" description="Disordered" evidence="1">
    <location>
        <begin position="34"/>
        <end position="108"/>
    </location>
</feature>
<dbReference type="AlphaFoldDB" id="U6G554"/>
<dbReference type="EMBL" id="HG688848">
    <property type="protein sequence ID" value="CDI73764.1"/>
    <property type="molecule type" value="Genomic_DNA"/>
</dbReference>
<reference evidence="2" key="1">
    <citation type="submission" date="2013-10" db="EMBL/GenBank/DDBJ databases">
        <title>Genomic analysis of the causative agents of coccidiosis in chickens.</title>
        <authorList>
            <person name="Reid A.J."/>
            <person name="Blake D."/>
            <person name="Billington K."/>
            <person name="Browne H."/>
            <person name="Dunn M."/>
            <person name="Hung S."/>
            <person name="Kawahara F."/>
            <person name="Miranda-Saavedra D."/>
            <person name="Mourier T."/>
            <person name="Nagra H."/>
            <person name="Otto T.D."/>
            <person name="Rawlings N."/>
            <person name="Sanchez A."/>
            <person name="Sanders M."/>
            <person name="Subramaniam C."/>
            <person name="Tay Y."/>
            <person name="Dear P."/>
            <person name="Doerig C."/>
            <person name="Gruber A."/>
            <person name="Parkinson J."/>
            <person name="Shirley M."/>
            <person name="Wan K.L."/>
            <person name="Berriman M."/>
            <person name="Tomley F."/>
            <person name="Pain A."/>
        </authorList>
    </citation>
    <scope>NUCLEOTIDE SEQUENCE [LARGE SCALE GENOMIC DNA]</scope>
    <source>
        <strain evidence="2">Houghton</strain>
    </source>
</reference>
<reference evidence="2" key="2">
    <citation type="submission" date="2013-10" db="EMBL/GenBank/DDBJ databases">
        <authorList>
            <person name="Aslett M."/>
        </authorList>
    </citation>
    <scope>NUCLEOTIDE SEQUENCE [LARGE SCALE GENOMIC DNA]</scope>
    <source>
        <strain evidence="2">Houghton</strain>
    </source>
</reference>
<dbReference type="OrthoDB" id="331502at2759"/>
<dbReference type="VEuPathDB" id="ToxoDB:EPH_0028380"/>
<feature type="compositionally biased region" description="Low complexity" evidence="1">
    <location>
        <begin position="90"/>
        <end position="108"/>
    </location>
</feature>
<evidence type="ECO:0000313" key="3">
    <source>
        <dbReference type="Proteomes" id="UP000018201"/>
    </source>
</evidence>
<evidence type="ECO:0000256" key="1">
    <source>
        <dbReference type="SAM" id="MobiDB-lite"/>
    </source>
</evidence>
<name>U6G554_9EIME</name>